<organism evidence="2 3">
    <name type="scientific">Dysgonomonas macrotermitis</name>
    <dbReference type="NCBI Taxonomy" id="1346286"/>
    <lineage>
        <taxon>Bacteria</taxon>
        <taxon>Pseudomonadati</taxon>
        <taxon>Bacteroidota</taxon>
        <taxon>Bacteroidia</taxon>
        <taxon>Bacteroidales</taxon>
        <taxon>Dysgonomonadaceae</taxon>
        <taxon>Dysgonomonas</taxon>
    </lineage>
</organism>
<gene>
    <name evidence="2" type="ORF">SAMN05444362_103141</name>
</gene>
<sequence>MSSTKDPKLTKNELATFGIFILLFVVLLIIVMNSQSKGADKKASLYPQLHKYQSIEGRIKSISRERYIVDNSRIYIDFINEVKFSLGGSGYNRSSSLQDFTNFIQSGDSLIKRYGSDTVHIHRGEQRYYFVLDDVIN</sequence>
<evidence type="ECO:0000313" key="2">
    <source>
        <dbReference type="EMBL" id="SHF03809.1"/>
    </source>
</evidence>
<keyword evidence="1" id="KW-0812">Transmembrane</keyword>
<dbReference type="RefSeq" id="WP_062177441.1">
    <property type="nucleotide sequence ID" value="NZ_BBXL01000003.1"/>
</dbReference>
<keyword evidence="1" id="KW-0472">Membrane</keyword>
<dbReference type="Proteomes" id="UP000184480">
    <property type="component" value="Unassembled WGS sequence"/>
</dbReference>
<evidence type="ECO:0000313" key="3">
    <source>
        <dbReference type="Proteomes" id="UP000184480"/>
    </source>
</evidence>
<evidence type="ECO:0000256" key="1">
    <source>
        <dbReference type="SAM" id="Phobius"/>
    </source>
</evidence>
<name>A0A1M4YDJ9_9BACT</name>
<protein>
    <submittedName>
        <fullName evidence="2">Uncharacterized protein</fullName>
    </submittedName>
</protein>
<accession>A0A1M4YDJ9</accession>
<dbReference type="STRING" id="1346286.SAMN05444362_103141"/>
<keyword evidence="1" id="KW-1133">Transmembrane helix</keyword>
<keyword evidence="3" id="KW-1185">Reference proteome</keyword>
<dbReference type="EMBL" id="FQUC01000003">
    <property type="protein sequence ID" value="SHF03809.1"/>
    <property type="molecule type" value="Genomic_DNA"/>
</dbReference>
<feature type="transmembrane region" description="Helical" evidence="1">
    <location>
        <begin position="14"/>
        <end position="32"/>
    </location>
</feature>
<reference evidence="3" key="1">
    <citation type="submission" date="2016-11" db="EMBL/GenBank/DDBJ databases">
        <authorList>
            <person name="Varghese N."/>
            <person name="Submissions S."/>
        </authorList>
    </citation>
    <scope>NUCLEOTIDE SEQUENCE [LARGE SCALE GENOMIC DNA]</scope>
    <source>
        <strain evidence="3">DSM 27370</strain>
    </source>
</reference>
<dbReference type="AlphaFoldDB" id="A0A1M4YDJ9"/>
<proteinExistence type="predicted"/>